<sequence length="96" mass="10764">MTMTTVILTWTRDPLSFKVALDGDIAAREYGAIQRELIPVLRSIPNLTFSYKEARFEIAEADRTIPFMVQALSIAGYAILHKGDVPAEIEQAERPN</sequence>
<dbReference type="Proteomes" id="UP000197269">
    <property type="component" value="Unassembled WGS sequence"/>
</dbReference>
<organism evidence="1 2">
    <name type="scientific">Rhizobium esperanzae</name>
    <dbReference type="NCBI Taxonomy" id="1967781"/>
    <lineage>
        <taxon>Bacteria</taxon>
        <taxon>Pseudomonadati</taxon>
        <taxon>Pseudomonadota</taxon>
        <taxon>Alphaproteobacteria</taxon>
        <taxon>Hyphomicrobiales</taxon>
        <taxon>Rhizobiaceae</taxon>
        <taxon>Rhizobium/Agrobacterium group</taxon>
        <taxon>Rhizobium</taxon>
    </lineage>
</organism>
<dbReference type="RefSeq" id="WP_141098836.1">
    <property type="nucleotide sequence ID" value="NZ_MXPU01000039.1"/>
</dbReference>
<gene>
    <name evidence="1" type="ORF">B5E41_30025</name>
</gene>
<reference evidence="1 2" key="1">
    <citation type="submission" date="2017-03" db="EMBL/GenBank/DDBJ databases">
        <title>Genome of strain Rhizobium sp. CNPSo 668.</title>
        <authorList>
            <person name="Ribeiro R."/>
        </authorList>
    </citation>
    <scope>NUCLEOTIDE SEQUENCE [LARGE SCALE GENOMIC DNA]</scope>
    <source>
        <strain evidence="1 2">CNPSo 668</strain>
    </source>
</reference>
<name>A0A246DKQ5_9HYPH</name>
<dbReference type="AlphaFoldDB" id="A0A246DKQ5"/>
<accession>A0A246DKQ5</accession>
<proteinExistence type="predicted"/>
<comment type="caution">
    <text evidence="1">The sequence shown here is derived from an EMBL/GenBank/DDBJ whole genome shotgun (WGS) entry which is preliminary data.</text>
</comment>
<evidence type="ECO:0000313" key="1">
    <source>
        <dbReference type="EMBL" id="OWO89719.1"/>
    </source>
</evidence>
<evidence type="ECO:0000313" key="2">
    <source>
        <dbReference type="Proteomes" id="UP000197269"/>
    </source>
</evidence>
<dbReference type="EMBL" id="MXPU01000039">
    <property type="protein sequence ID" value="OWO89719.1"/>
    <property type="molecule type" value="Genomic_DNA"/>
</dbReference>
<protein>
    <submittedName>
        <fullName evidence="1">Uncharacterized protein</fullName>
    </submittedName>
</protein>